<keyword evidence="4" id="KW-1185">Reference proteome</keyword>
<dbReference type="EMBL" id="JAIWJX010000002">
    <property type="protein sequence ID" value="MCK6259258.1"/>
    <property type="molecule type" value="Genomic_DNA"/>
</dbReference>
<dbReference type="GO" id="GO:0016020">
    <property type="term" value="C:membrane"/>
    <property type="evidence" value="ECO:0007669"/>
    <property type="project" value="TreeGrafter"/>
</dbReference>
<comment type="caution">
    <text evidence="3">The sequence shown here is derived from an EMBL/GenBank/DDBJ whole genome shotgun (WGS) entry which is preliminary data.</text>
</comment>
<evidence type="ECO:0000256" key="1">
    <source>
        <dbReference type="ARBA" id="ARBA00022801"/>
    </source>
</evidence>
<sequence>MAARDVHTSYRESGSGLPLVFIHPPALTSCIFKYQHEGLNQNFRVITYDMRGHGNTPYMEDSFTIGTLSDDLLALLDKLEIEKAILCGYSAGGTVAQDFVLRYPERVRALVLSGGFPQVASWFLEKEFRLGIHLAAHYPLLLINGLAWSHKVDGEDRHEIAEECKKGSQRSWRCFYEESMKYSCTESLPEIQVPLLLFYGSRSFYFLPYQEIYQRLVPYTKTIIVPGAFHQIPVKQYKFFNRALTHWAKSLR</sequence>
<evidence type="ECO:0000259" key="2">
    <source>
        <dbReference type="Pfam" id="PF00561"/>
    </source>
</evidence>
<dbReference type="Pfam" id="PF00561">
    <property type="entry name" value="Abhydrolase_1"/>
    <property type="match status" value="1"/>
</dbReference>
<feature type="domain" description="AB hydrolase-1" evidence="2">
    <location>
        <begin position="35"/>
        <end position="130"/>
    </location>
</feature>
<keyword evidence="1 3" id="KW-0378">Hydrolase</keyword>
<reference evidence="3" key="1">
    <citation type="submission" date="2021-09" db="EMBL/GenBank/DDBJ databases">
        <title>Genome analysis of Fictibacillus sp. KIGAM418 isolated from marine sediment.</title>
        <authorList>
            <person name="Seo M.-J."/>
            <person name="Cho E.-S."/>
            <person name="Hwang C.Y."/>
        </authorList>
    </citation>
    <scope>NUCLEOTIDE SEQUENCE</scope>
    <source>
        <strain evidence="3">KIGAM418</strain>
    </source>
</reference>
<dbReference type="Proteomes" id="UP001139011">
    <property type="component" value="Unassembled WGS sequence"/>
</dbReference>
<dbReference type="PROSITE" id="PS51257">
    <property type="entry name" value="PROKAR_LIPOPROTEIN"/>
    <property type="match status" value="1"/>
</dbReference>
<dbReference type="Gene3D" id="3.40.50.1820">
    <property type="entry name" value="alpha/beta hydrolase"/>
    <property type="match status" value="1"/>
</dbReference>
<dbReference type="PANTHER" id="PTHR43798:SF31">
    <property type="entry name" value="AB HYDROLASE SUPERFAMILY PROTEIN YCLE"/>
    <property type="match status" value="1"/>
</dbReference>
<dbReference type="AlphaFoldDB" id="A0A9X2BJ15"/>
<accession>A0A9X2BJ15</accession>
<dbReference type="RefSeq" id="WP_248254446.1">
    <property type="nucleotide sequence ID" value="NZ_JAIWJX010000002.1"/>
</dbReference>
<organism evidence="3 4">
    <name type="scientific">Fictibacillus marinisediminis</name>
    <dbReference type="NCBI Taxonomy" id="2878389"/>
    <lineage>
        <taxon>Bacteria</taxon>
        <taxon>Bacillati</taxon>
        <taxon>Bacillota</taxon>
        <taxon>Bacilli</taxon>
        <taxon>Bacillales</taxon>
        <taxon>Fictibacillaceae</taxon>
        <taxon>Fictibacillus</taxon>
    </lineage>
</organism>
<name>A0A9X2BJ15_9BACL</name>
<dbReference type="GO" id="GO:0016787">
    <property type="term" value="F:hydrolase activity"/>
    <property type="evidence" value="ECO:0007669"/>
    <property type="project" value="UniProtKB-KW"/>
</dbReference>
<evidence type="ECO:0000313" key="3">
    <source>
        <dbReference type="EMBL" id="MCK6259258.1"/>
    </source>
</evidence>
<dbReference type="PRINTS" id="PR00111">
    <property type="entry name" value="ABHYDROLASE"/>
</dbReference>
<dbReference type="InterPro" id="IPR029058">
    <property type="entry name" value="AB_hydrolase_fold"/>
</dbReference>
<dbReference type="InterPro" id="IPR050266">
    <property type="entry name" value="AB_hydrolase_sf"/>
</dbReference>
<dbReference type="SUPFAM" id="SSF53474">
    <property type="entry name" value="alpha/beta-Hydrolases"/>
    <property type="match status" value="1"/>
</dbReference>
<proteinExistence type="predicted"/>
<dbReference type="InterPro" id="IPR000073">
    <property type="entry name" value="AB_hydrolase_1"/>
</dbReference>
<protein>
    <submittedName>
        <fullName evidence="3">Alpha/beta hydrolase</fullName>
    </submittedName>
</protein>
<dbReference type="PANTHER" id="PTHR43798">
    <property type="entry name" value="MONOACYLGLYCEROL LIPASE"/>
    <property type="match status" value="1"/>
</dbReference>
<gene>
    <name evidence="3" type="ORF">LCY76_22035</name>
</gene>
<evidence type="ECO:0000313" key="4">
    <source>
        <dbReference type="Proteomes" id="UP001139011"/>
    </source>
</evidence>